<evidence type="ECO:0000313" key="1">
    <source>
        <dbReference type="EMBL" id="QEE15109.1"/>
    </source>
</evidence>
<accession>A0A5B9D7H1</accession>
<dbReference type="Proteomes" id="UP000321408">
    <property type="component" value="Chromosome"/>
</dbReference>
<reference evidence="1 2" key="1">
    <citation type="journal article" date="2020" name="Nature">
        <title>Isolation of an archaeon at the prokaryote-eukaryote interface.</title>
        <authorList>
            <person name="Imachi H."/>
            <person name="Nobu M.K."/>
            <person name="Nakahara N."/>
            <person name="Morono Y."/>
            <person name="Ogawara M."/>
            <person name="Takaki Y."/>
            <person name="Takano Y."/>
            <person name="Uematsu K."/>
            <person name="Ikuta T."/>
            <person name="Ito M."/>
            <person name="Matsui Y."/>
            <person name="Miyazaki M."/>
            <person name="Murata K."/>
            <person name="Saito Y."/>
            <person name="Sakai S."/>
            <person name="Song C."/>
            <person name="Tasumi E."/>
            <person name="Yamanaka Y."/>
            <person name="Yamaguchi T."/>
            <person name="Kamagata Y."/>
            <person name="Tamaki H."/>
            <person name="Takai K."/>
        </authorList>
    </citation>
    <scope>NUCLEOTIDE SEQUENCE [LARGE SCALE GENOMIC DNA]</scope>
    <source>
        <strain evidence="1 2">MK-D1</strain>
    </source>
</reference>
<evidence type="ECO:0000313" key="2">
    <source>
        <dbReference type="Proteomes" id="UP000321408"/>
    </source>
</evidence>
<keyword evidence="2" id="KW-1185">Reference proteome</keyword>
<dbReference type="AlphaFoldDB" id="A0A5B9D7H1"/>
<proteinExistence type="predicted"/>
<reference evidence="1 2" key="2">
    <citation type="journal article" date="2024" name="Int. J. Syst. Evol. Microbiol.">
        <title>Promethearchaeum syntrophicum gen. nov., sp. nov., an anaerobic, obligately syntrophic archaeon, the first isolate of the lineage 'Asgard' archaea, and proposal of the new archaeal phylum Promethearchaeota phyl. nov. and kingdom Promethearchaeati regn. nov.</title>
        <authorList>
            <person name="Imachi H."/>
            <person name="Nobu M.K."/>
            <person name="Kato S."/>
            <person name="Takaki Y."/>
            <person name="Miyazaki M."/>
            <person name="Miyata M."/>
            <person name="Ogawara M."/>
            <person name="Saito Y."/>
            <person name="Sakai S."/>
            <person name="Tahara Y.O."/>
            <person name="Takano Y."/>
            <person name="Tasumi E."/>
            <person name="Uematsu K."/>
            <person name="Yoshimura T."/>
            <person name="Itoh T."/>
            <person name="Ohkuma M."/>
            <person name="Takai K."/>
        </authorList>
    </citation>
    <scope>NUCLEOTIDE SEQUENCE [LARGE SCALE GENOMIC DNA]</scope>
    <source>
        <strain evidence="1 2">MK-D1</strain>
    </source>
</reference>
<organism evidence="1 2">
    <name type="scientific">Promethearchaeum syntrophicum</name>
    <dbReference type="NCBI Taxonomy" id="2594042"/>
    <lineage>
        <taxon>Archaea</taxon>
        <taxon>Promethearchaeati</taxon>
        <taxon>Promethearchaeota</taxon>
        <taxon>Promethearchaeia</taxon>
        <taxon>Promethearchaeales</taxon>
        <taxon>Promethearchaeaceae</taxon>
        <taxon>Promethearchaeum</taxon>
    </lineage>
</organism>
<name>A0A5B9D7H1_9ARCH</name>
<dbReference type="KEGG" id="psyt:DSAG12_00932"/>
<sequence>MVAEIFLREGIEIIPMKEGNCYQISFNHIESLELFIDQFISPCKFPEPEIKHNFIIQFAFEILPKIFLDRELLLSIRRKFQKLGIQIQFNQMTHIHEFIFPTEENYVLWLLEFIQRKSKIC</sequence>
<dbReference type="GeneID" id="41328930"/>
<gene>
    <name evidence="1" type="ORF">DSAG12_00932</name>
</gene>
<dbReference type="EMBL" id="CP042905">
    <property type="protein sequence ID" value="QEE15109.1"/>
    <property type="molecule type" value="Genomic_DNA"/>
</dbReference>
<protein>
    <submittedName>
        <fullName evidence="1">Uncharacterized protein</fullName>
    </submittedName>
</protein>
<dbReference type="RefSeq" id="WP_147662033.1">
    <property type="nucleotide sequence ID" value="NZ_CP042905.2"/>
</dbReference>